<dbReference type="GO" id="GO:0003746">
    <property type="term" value="F:translation elongation factor activity"/>
    <property type="evidence" value="ECO:0007669"/>
    <property type="project" value="InterPro"/>
</dbReference>
<evidence type="ECO:0000313" key="9">
    <source>
        <dbReference type="Proteomes" id="UP000220214"/>
    </source>
</evidence>
<name>A0A122INA0_PLABE</name>
<proteinExistence type="predicted"/>
<dbReference type="EMBL" id="LT608261">
    <property type="protein sequence ID" value="SCM16343.1"/>
    <property type="molecule type" value="Genomic_DNA"/>
</dbReference>
<accession>A0A122INA0</accession>
<evidence type="ECO:0000313" key="7">
    <source>
        <dbReference type="Proteomes" id="UP000219860"/>
    </source>
</evidence>
<dbReference type="Proteomes" id="UP000220214">
    <property type="component" value="Chromosome 13"/>
</dbReference>
<dbReference type="AlphaFoldDB" id="A0A122INA0"/>
<dbReference type="PANTHER" id="PTHR11741:SF0">
    <property type="entry name" value="ELONGATION FACTOR TS, MITOCHONDRIAL"/>
    <property type="match status" value="1"/>
</dbReference>
<dbReference type="EMBL" id="LT614639">
    <property type="protein sequence ID" value="SCN27564.1"/>
    <property type="molecule type" value="Genomic_DNA"/>
</dbReference>
<dbReference type="InterPro" id="IPR001816">
    <property type="entry name" value="Transl_elong_EFTs/EF1B"/>
</dbReference>
<dbReference type="GO" id="GO:0070125">
    <property type="term" value="P:mitochondrial translational elongation"/>
    <property type="evidence" value="ECO:0007669"/>
    <property type="project" value="TreeGrafter"/>
</dbReference>
<evidence type="ECO:0000313" key="3">
    <source>
        <dbReference type="EMBL" id="SCM16343.1"/>
    </source>
</evidence>
<evidence type="ECO:0000313" key="4">
    <source>
        <dbReference type="EMBL" id="SCM18137.1"/>
    </source>
</evidence>
<protein>
    <recommendedName>
        <fullName evidence="11">Elongation factor Ts, mitochondrial</fullName>
    </recommendedName>
</protein>
<evidence type="ECO:0008006" key="11">
    <source>
        <dbReference type="Google" id="ProtNLM"/>
    </source>
</evidence>
<dbReference type="VEuPathDB" id="PlasmoDB:PBANKA_1306700"/>
<dbReference type="Proteomes" id="UP000219974">
    <property type="component" value="Chromosome 13"/>
</dbReference>
<gene>
    <name evidence="1" type="ORF">PBK173_000367300</name>
    <name evidence="5" type="ORF">PBNK65E_000356100</name>
    <name evidence="2" type="ORF">PBNK65NY_000355700</name>
    <name evidence="3" type="ORF">PBSP11A_000356500</name>
    <name evidence="4" type="ORF">PBSP11RLL_000356300</name>
</gene>
<evidence type="ECO:0000313" key="5">
    <source>
        <dbReference type="EMBL" id="SCN27564.1"/>
    </source>
</evidence>
<evidence type="ECO:0000313" key="10">
    <source>
        <dbReference type="Proteomes" id="UP000516480"/>
    </source>
</evidence>
<organism evidence="1 6">
    <name type="scientific">Plasmodium berghei</name>
    <dbReference type="NCBI Taxonomy" id="5821"/>
    <lineage>
        <taxon>Eukaryota</taxon>
        <taxon>Sar</taxon>
        <taxon>Alveolata</taxon>
        <taxon>Apicomplexa</taxon>
        <taxon>Aconoidasida</taxon>
        <taxon>Haemosporida</taxon>
        <taxon>Plasmodiidae</taxon>
        <taxon>Plasmodium</taxon>
        <taxon>Plasmodium (Vinckeia)</taxon>
    </lineage>
</organism>
<dbReference type="OMA" id="CVNILIY"/>
<dbReference type="GO" id="GO:0005739">
    <property type="term" value="C:mitochondrion"/>
    <property type="evidence" value="ECO:0007669"/>
    <property type="project" value="GOC"/>
</dbReference>
<dbReference type="EMBL" id="LT160033">
    <property type="protein sequence ID" value="CXI89136.1"/>
    <property type="molecule type" value="Genomic_DNA"/>
</dbReference>
<dbReference type="EMBL" id="LT608277">
    <property type="protein sequence ID" value="SCM18137.1"/>
    <property type="molecule type" value="Genomic_DNA"/>
</dbReference>
<sequence>MCTSISMFRVVQNIIISRGLRTNCFSSITQSGLHNGNLNRIKKLRKATNLSIGICKNILNKNDYNIEKSIDYVFQNLNNNYENKEMKIAEGYYCLRNKGNLVGISELSCYNDLISENIYFKELLINICNTLLNSTTNNINKIKDITPNKEIITNYIRLIYKNNKIACDKNFENVDDIDIYNKIYLNRSIKELIDYTSYVLNHYILFRKNLILNMENINNNENTYIVKHNYHHKEIKIDNFILCKGFSFSFLTVKFKEKITEETKLILEKLAILTCINILIHKPKCCSKSYNLDISNYFQQYFINPSSKKLKVDEKKQVNNDTAEKKNETNYNDIESLQSLRKNYNKSSDDFLLNKIESFHLISAHLKKLPHEKLKNMPIDNTTFVELISLLEQELNIEIYINMLYSIVNEDIVIV</sequence>
<evidence type="ECO:0000313" key="6">
    <source>
        <dbReference type="Proteomes" id="UP000069549"/>
    </source>
</evidence>
<dbReference type="OrthoDB" id="374736at2759"/>
<dbReference type="Proteomes" id="UP000069549">
    <property type="component" value="Chromosome 13"/>
</dbReference>
<dbReference type="Proteomes" id="UP000219860">
    <property type="component" value="Chromosome 13"/>
</dbReference>
<dbReference type="Proteomes" id="UP000516480">
    <property type="component" value="Chromosome 13"/>
</dbReference>
<dbReference type="Gene3D" id="1.10.8.10">
    <property type="entry name" value="DNA helicase RuvA subunit, C-terminal domain"/>
    <property type="match status" value="1"/>
</dbReference>
<reference evidence="1 6" key="1">
    <citation type="submission" date="2016-02" db="EMBL/GenBank/DDBJ databases">
        <authorList>
            <consortium name="Pathogen Informatics"/>
        </authorList>
    </citation>
    <scope>NUCLEOTIDE SEQUENCE [LARGE SCALE GENOMIC DNA]</scope>
    <source>
        <strain evidence="1 6">K173</strain>
        <strain evidence="2 10">NK65 ny</strain>
        <strain evidence="5 9">NK65e</strain>
        <strain evidence="3 7">SP11 Antwerpcl1</strain>
        <strain evidence="4 8">SP11 RLL</strain>
    </source>
</reference>
<evidence type="ECO:0000313" key="2">
    <source>
        <dbReference type="EMBL" id="SCL96021.1"/>
    </source>
</evidence>
<dbReference type="PANTHER" id="PTHR11741">
    <property type="entry name" value="ELONGATION FACTOR TS"/>
    <property type="match status" value="1"/>
</dbReference>
<dbReference type="EMBL" id="LT608149">
    <property type="protein sequence ID" value="SCL96021.1"/>
    <property type="molecule type" value="Genomic_DNA"/>
</dbReference>
<evidence type="ECO:0000313" key="8">
    <source>
        <dbReference type="Proteomes" id="UP000219974"/>
    </source>
</evidence>
<evidence type="ECO:0000313" key="1">
    <source>
        <dbReference type="EMBL" id="CXI89136.1"/>
    </source>
</evidence>